<dbReference type="OrthoDB" id="5568644at2"/>
<reference evidence="4" key="1">
    <citation type="submission" date="2017-02" db="EMBL/GenBank/DDBJ databases">
        <authorList>
            <person name="Daims H."/>
        </authorList>
    </citation>
    <scope>NUCLEOTIDE SEQUENCE [LARGE SCALE GENOMIC DNA]</scope>
</reference>
<feature type="domain" description="DUF2914" evidence="2">
    <location>
        <begin position="147"/>
        <end position="207"/>
    </location>
</feature>
<dbReference type="Proteomes" id="UP000195442">
    <property type="component" value="Unassembled WGS sequence"/>
</dbReference>
<keyword evidence="1" id="KW-1133">Transmembrane helix</keyword>
<accession>A0A1R4H0K0</accession>
<evidence type="ECO:0000313" key="3">
    <source>
        <dbReference type="EMBL" id="SJM89768.1"/>
    </source>
</evidence>
<proteinExistence type="predicted"/>
<dbReference type="AlphaFoldDB" id="A0A1R4H0K0"/>
<evidence type="ECO:0000259" key="2">
    <source>
        <dbReference type="Pfam" id="PF11141"/>
    </source>
</evidence>
<sequence length="211" mass="23167">MAEKKSIVIKLKYPTGQLPGKKIPAPKTITEWNYKRIAFALGGISAVVALIVHFSSATPEKATAAKVAATPSTAPVTIANVPTIASEVAQKQNTGAELFKKNVLRTQLAPKIVDSEPVGEVNLPLKAGEKTPVPVYYFAELADMKGKTIYHEWLLDDKVISRKTVNISDNTWRTSSRQMVAYTTNSNWTVRLVDDTGQVLSEKKFTVILRK</sequence>
<protein>
    <recommendedName>
        <fullName evidence="2">DUF2914 domain-containing protein</fullName>
    </recommendedName>
</protein>
<dbReference type="InterPro" id="IPR022606">
    <property type="entry name" value="DUF2914"/>
</dbReference>
<dbReference type="Pfam" id="PF11141">
    <property type="entry name" value="DUF2914"/>
    <property type="match status" value="1"/>
</dbReference>
<gene>
    <name evidence="3" type="ORF">CRENPOLYSF2_1320010</name>
</gene>
<evidence type="ECO:0000256" key="1">
    <source>
        <dbReference type="SAM" id="Phobius"/>
    </source>
</evidence>
<keyword evidence="1" id="KW-0812">Transmembrane</keyword>
<name>A0A1R4H0K0_9GAMM</name>
<keyword evidence="4" id="KW-1185">Reference proteome</keyword>
<evidence type="ECO:0000313" key="4">
    <source>
        <dbReference type="Proteomes" id="UP000195442"/>
    </source>
</evidence>
<dbReference type="RefSeq" id="WP_087145781.1">
    <property type="nucleotide sequence ID" value="NZ_FUKJ01000038.1"/>
</dbReference>
<keyword evidence="1" id="KW-0472">Membrane</keyword>
<organism evidence="3 4">
    <name type="scientific">Crenothrix polyspora</name>
    <dbReference type="NCBI Taxonomy" id="360316"/>
    <lineage>
        <taxon>Bacteria</taxon>
        <taxon>Pseudomonadati</taxon>
        <taxon>Pseudomonadota</taxon>
        <taxon>Gammaproteobacteria</taxon>
        <taxon>Methylococcales</taxon>
        <taxon>Crenotrichaceae</taxon>
        <taxon>Crenothrix</taxon>
    </lineage>
</organism>
<feature type="transmembrane region" description="Helical" evidence="1">
    <location>
        <begin position="37"/>
        <end position="56"/>
    </location>
</feature>
<dbReference type="EMBL" id="FUKJ01000038">
    <property type="protein sequence ID" value="SJM89768.1"/>
    <property type="molecule type" value="Genomic_DNA"/>
</dbReference>